<proteinExistence type="inferred from homology"/>
<comment type="subcellular location">
    <subcellularLocation>
        <location evidence="1 4">Nucleus</location>
    </subcellularLocation>
</comment>
<keyword evidence="4" id="KW-0010">Activator</keyword>
<dbReference type="AlphaFoldDB" id="A0A0D2EB19"/>
<keyword evidence="7" id="KW-1185">Reference proteome</keyword>
<name>A0A0D2EB19_9EURO</name>
<dbReference type="EMBL" id="KN847334">
    <property type="protein sequence ID" value="KIW45194.1"/>
    <property type="molecule type" value="Genomic_DNA"/>
</dbReference>
<keyword evidence="3 4" id="KW-0539">Nucleus</keyword>
<dbReference type="HOGENOM" id="CLU_1065604_0_0_1"/>
<gene>
    <name evidence="4" type="primary">MED20</name>
    <name evidence="6" type="ORF">PV06_03597</name>
</gene>
<keyword evidence="4" id="KW-0805">Transcription regulation</keyword>
<evidence type="ECO:0000256" key="5">
    <source>
        <dbReference type="SAM" id="MobiDB-lite"/>
    </source>
</evidence>
<dbReference type="VEuPathDB" id="FungiDB:PV06_03597"/>
<dbReference type="GO" id="GO:0016592">
    <property type="term" value="C:mediator complex"/>
    <property type="evidence" value="ECO:0007669"/>
    <property type="project" value="InterPro"/>
</dbReference>
<evidence type="ECO:0000313" key="6">
    <source>
        <dbReference type="EMBL" id="KIW45194.1"/>
    </source>
</evidence>
<dbReference type="GO" id="GO:0006357">
    <property type="term" value="P:regulation of transcription by RNA polymerase II"/>
    <property type="evidence" value="ECO:0007669"/>
    <property type="project" value="InterPro"/>
</dbReference>
<evidence type="ECO:0000256" key="1">
    <source>
        <dbReference type="ARBA" id="ARBA00004123"/>
    </source>
</evidence>
<dbReference type="STRING" id="215243.A0A0D2EB19"/>
<feature type="region of interest" description="Disordered" evidence="5">
    <location>
        <begin position="78"/>
        <end position="112"/>
    </location>
</feature>
<reference evidence="6 7" key="1">
    <citation type="submission" date="2015-01" db="EMBL/GenBank/DDBJ databases">
        <title>The Genome Sequence of Exophiala oligosperma CBS72588.</title>
        <authorList>
            <consortium name="The Broad Institute Genomics Platform"/>
            <person name="Cuomo C."/>
            <person name="de Hoog S."/>
            <person name="Gorbushina A."/>
            <person name="Stielow B."/>
            <person name="Teixiera M."/>
            <person name="Abouelleil A."/>
            <person name="Chapman S.B."/>
            <person name="Priest M."/>
            <person name="Young S.K."/>
            <person name="Wortman J."/>
            <person name="Nusbaum C."/>
            <person name="Birren B."/>
        </authorList>
    </citation>
    <scope>NUCLEOTIDE SEQUENCE [LARGE SCALE GENOMIC DNA]</scope>
    <source>
        <strain evidence="6 7">CBS 72588</strain>
    </source>
</reference>
<evidence type="ECO:0000313" key="7">
    <source>
        <dbReference type="Proteomes" id="UP000053342"/>
    </source>
</evidence>
<dbReference type="GeneID" id="27355671"/>
<dbReference type="InterPro" id="IPR013921">
    <property type="entry name" value="Mediator_Med20"/>
</dbReference>
<dbReference type="RefSeq" id="XP_016265410.1">
    <property type="nucleotide sequence ID" value="XM_016404405.1"/>
</dbReference>
<sequence length="266" mass="28444">MPSTALFYLPLAPTQTSPTSTLISHITRTLPADPLPPFILDHRLFVDTSSLLPNTDTSKRSFTSILHLSQIPHDSFIGTTGAGAGAAAPPSQPSQSTTPTTEPSLTITSLPSPATDTLTQLIGTKLQPQWAHRQSVIIDNGTSLSLHDGDYTVRIGDLKTSPRGNQPLSLRGTILEVTYNADKDEDVEEAATDGATATATARVGKEDETLLRGVVDALAESAGVSMAGARVFFRKTLRQERGKLPRGVTDWDLVRLYMTALRGSRG</sequence>
<keyword evidence="4" id="KW-0804">Transcription</keyword>
<organism evidence="6 7">
    <name type="scientific">Exophiala oligosperma</name>
    <dbReference type="NCBI Taxonomy" id="215243"/>
    <lineage>
        <taxon>Eukaryota</taxon>
        <taxon>Fungi</taxon>
        <taxon>Dikarya</taxon>
        <taxon>Ascomycota</taxon>
        <taxon>Pezizomycotina</taxon>
        <taxon>Eurotiomycetes</taxon>
        <taxon>Chaetothyriomycetidae</taxon>
        <taxon>Chaetothyriales</taxon>
        <taxon>Herpotrichiellaceae</taxon>
        <taxon>Exophiala</taxon>
    </lineage>
</organism>
<accession>A0A0D2EB19</accession>
<dbReference type="OrthoDB" id="1854899at2759"/>
<feature type="compositionally biased region" description="Low complexity" evidence="5">
    <location>
        <begin position="85"/>
        <end position="112"/>
    </location>
</feature>
<comment type="subunit">
    <text evidence="4">Component of the Mediator complex.</text>
</comment>
<protein>
    <recommendedName>
        <fullName evidence="4">Mediator of RNA polymerase II transcription subunit 20</fullName>
    </recommendedName>
    <alternativeName>
        <fullName evidence="4">Mediator complex subunit 20</fullName>
    </alternativeName>
</protein>
<dbReference type="GO" id="GO:0003712">
    <property type="term" value="F:transcription coregulator activity"/>
    <property type="evidence" value="ECO:0007669"/>
    <property type="project" value="InterPro"/>
</dbReference>
<evidence type="ECO:0000256" key="3">
    <source>
        <dbReference type="ARBA" id="ARBA00023242"/>
    </source>
</evidence>
<comment type="similarity">
    <text evidence="2 4">Belongs to the Mediator complex subunit 20 family.</text>
</comment>
<comment type="function">
    <text evidence="4">Component of the Mediator complex, a coactivator involved in the regulated transcription of nearly all RNA polymerase II-dependent genes. Mediator functions as a bridge to convey information from gene-specific regulatory proteins to the basal RNA polymerase II transcription machinery. Mediator is recruited to promoters by direct interactions with regulatory proteins and serves as a scaffold for the assembly of a functional preinitiation complex with RNA polymerase II and the general transcription factors.</text>
</comment>
<dbReference type="Proteomes" id="UP000053342">
    <property type="component" value="Unassembled WGS sequence"/>
</dbReference>
<evidence type="ECO:0000256" key="2">
    <source>
        <dbReference type="ARBA" id="ARBA00010743"/>
    </source>
</evidence>
<evidence type="ECO:0000256" key="4">
    <source>
        <dbReference type="RuleBase" id="RU364152"/>
    </source>
</evidence>
<dbReference type="Pfam" id="PF08612">
    <property type="entry name" value="Med20"/>
    <property type="match status" value="1"/>
</dbReference>